<dbReference type="GO" id="GO:0030246">
    <property type="term" value="F:carbohydrate binding"/>
    <property type="evidence" value="ECO:0007669"/>
    <property type="project" value="UniProtKB-KW"/>
</dbReference>
<evidence type="ECO:0000313" key="2">
    <source>
        <dbReference type="Proteomes" id="UP000194236"/>
    </source>
</evidence>
<dbReference type="OrthoDB" id="1100386at2759"/>
<accession>A0A1Y3B827</accession>
<comment type="caution">
    <text evidence="1">The sequence shown here is derived from an EMBL/GenBank/DDBJ whole genome shotgun (WGS) entry which is preliminary data.</text>
</comment>
<protein>
    <submittedName>
        <fullName evidence="1">Galactose binding lectin domain containing protein</fullName>
    </submittedName>
</protein>
<gene>
    <name evidence="1" type="ORF">BLA29_010802</name>
</gene>
<keyword evidence="2" id="KW-1185">Reference proteome</keyword>
<dbReference type="InterPro" id="IPR043159">
    <property type="entry name" value="Lectin_gal-bd_sf"/>
</dbReference>
<reference evidence="1 2" key="1">
    <citation type="submission" date="2017-03" db="EMBL/GenBank/DDBJ databases">
        <title>Genome Survey of Euroglyphus maynei.</title>
        <authorList>
            <person name="Arlian L.G."/>
            <person name="Morgan M.S."/>
            <person name="Rider S.D."/>
        </authorList>
    </citation>
    <scope>NUCLEOTIDE SEQUENCE [LARGE SCALE GENOMIC DNA]</scope>
    <source>
        <strain evidence="1">Arlian Lab</strain>
        <tissue evidence="1">Whole body</tissue>
    </source>
</reference>
<feature type="non-terminal residue" evidence="1">
    <location>
        <position position="1"/>
    </location>
</feature>
<dbReference type="Proteomes" id="UP000194236">
    <property type="component" value="Unassembled WGS sequence"/>
</dbReference>
<dbReference type="Gene3D" id="2.60.120.740">
    <property type="match status" value="1"/>
</dbReference>
<evidence type="ECO:0000313" key="1">
    <source>
        <dbReference type="EMBL" id="OTF77031.1"/>
    </source>
</evidence>
<sequence length="77" mass="8863">NASNFSISPPNRARIQYKTTYACEHRELQLNCEPNESIHLVRANYGRFSLSICNDGGRLDLSVMCMSYRSFLIMSDR</sequence>
<keyword evidence="1" id="KW-0430">Lectin</keyword>
<dbReference type="AlphaFoldDB" id="A0A1Y3B827"/>
<organism evidence="1 2">
    <name type="scientific">Euroglyphus maynei</name>
    <name type="common">Mayne's house dust mite</name>
    <dbReference type="NCBI Taxonomy" id="6958"/>
    <lineage>
        <taxon>Eukaryota</taxon>
        <taxon>Metazoa</taxon>
        <taxon>Ecdysozoa</taxon>
        <taxon>Arthropoda</taxon>
        <taxon>Chelicerata</taxon>
        <taxon>Arachnida</taxon>
        <taxon>Acari</taxon>
        <taxon>Acariformes</taxon>
        <taxon>Sarcoptiformes</taxon>
        <taxon>Astigmata</taxon>
        <taxon>Psoroptidia</taxon>
        <taxon>Analgoidea</taxon>
        <taxon>Pyroglyphidae</taxon>
        <taxon>Pyroglyphinae</taxon>
        <taxon>Euroglyphus</taxon>
    </lineage>
</organism>
<dbReference type="EMBL" id="MUJZ01034708">
    <property type="protein sequence ID" value="OTF77031.1"/>
    <property type="molecule type" value="Genomic_DNA"/>
</dbReference>
<proteinExistence type="predicted"/>
<name>A0A1Y3B827_EURMA</name>